<keyword evidence="2" id="KW-0812">Transmembrane</keyword>
<evidence type="ECO:0000313" key="3">
    <source>
        <dbReference type="EMBL" id="SBW22246.1"/>
    </source>
</evidence>
<protein>
    <submittedName>
        <fullName evidence="3">Putative membrane protein</fullName>
    </submittedName>
</protein>
<feature type="region of interest" description="Disordered" evidence="1">
    <location>
        <begin position="1"/>
        <end position="63"/>
    </location>
</feature>
<feature type="compositionally biased region" description="Basic and acidic residues" evidence="1">
    <location>
        <begin position="23"/>
        <end position="33"/>
    </location>
</feature>
<keyword evidence="2" id="KW-1133">Transmembrane helix</keyword>
<proteinExistence type="predicted"/>
<dbReference type="AlphaFoldDB" id="A0A1C3NXG3"/>
<feature type="transmembrane region" description="Helical" evidence="2">
    <location>
        <begin position="95"/>
        <end position="114"/>
    </location>
</feature>
<evidence type="ECO:0000256" key="1">
    <source>
        <dbReference type="SAM" id="MobiDB-lite"/>
    </source>
</evidence>
<sequence length="140" mass="14686">MTSDVSRSDRKNPSDPGEAGPDQDNRDRSDPGRGDSGGGDPGRSDLDRENAGPPNPDPQSDSANCDLVGRWYGFLGAGSILLGLLIALADLASAWVIVALPLAVIVMAAYGEIIKKMLGSDEARIRCAEDERPVSEAPPN</sequence>
<name>A0A1C3NXG3_9ACTN</name>
<dbReference type="Proteomes" id="UP000199013">
    <property type="component" value="Unassembled WGS sequence"/>
</dbReference>
<keyword evidence="4" id="KW-1185">Reference proteome</keyword>
<gene>
    <name evidence="3" type="ORF">FDG2_2353</name>
</gene>
<feature type="compositionally biased region" description="Basic and acidic residues" evidence="1">
    <location>
        <begin position="1"/>
        <end position="13"/>
    </location>
</feature>
<accession>A0A1C3NXG3</accession>
<organism evidence="3 4">
    <name type="scientific">Candidatus Protofrankia californiensis</name>
    <dbReference type="NCBI Taxonomy" id="1839754"/>
    <lineage>
        <taxon>Bacteria</taxon>
        <taxon>Bacillati</taxon>
        <taxon>Actinomycetota</taxon>
        <taxon>Actinomycetes</taxon>
        <taxon>Frankiales</taxon>
        <taxon>Frankiaceae</taxon>
        <taxon>Protofrankia</taxon>
    </lineage>
</organism>
<evidence type="ECO:0000256" key="2">
    <source>
        <dbReference type="SAM" id="Phobius"/>
    </source>
</evidence>
<keyword evidence="2" id="KW-0472">Membrane</keyword>
<reference evidence="4" key="1">
    <citation type="submission" date="2016-02" db="EMBL/GenBank/DDBJ databases">
        <authorList>
            <person name="Wibberg D."/>
        </authorList>
    </citation>
    <scope>NUCLEOTIDE SEQUENCE [LARGE SCALE GENOMIC DNA]</scope>
</reference>
<feature type="transmembrane region" description="Helical" evidence="2">
    <location>
        <begin position="71"/>
        <end position="89"/>
    </location>
</feature>
<evidence type="ECO:0000313" key="4">
    <source>
        <dbReference type="Proteomes" id="UP000199013"/>
    </source>
</evidence>
<dbReference type="EMBL" id="FLUV01000989">
    <property type="protein sequence ID" value="SBW22246.1"/>
    <property type="molecule type" value="Genomic_DNA"/>
</dbReference>